<reference evidence="12 13" key="1">
    <citation type="submission" date="2021-02" db="EMBL/GenBank/DDBJ databases">
        <title>Plant Genome Project.</title>
        <authorList>
            <person name="Zhang R.-G."/>
        </authorList>
    </citation>
    <scope>NUCLEOTIDE SEQUENCE [LARGE SCALE GENOMIC DNA]</scope>
    <source>
        <tissue evidence="12">Leaves</tissue>
    </source>
</reference>
<dbReference type="InterPro" id="IPR001611">
    <property type="entry name" value="Leu-rich_rpt"/>
</dbReference>
<dbReference type="Pfam" id="PF00560">
    <property type="entry name" value="LRR_1"/>
    <property type="match status" value="2"/>
</dbReference>
<evidence type="ECO:0000313" key="13">
    <source>
        <dbReference type="Proteomes" id="UP000827721"/>
    </source>
</evidence>
<evidence type="ECO:0000256" key="8">
    <source>
        <dbReference type="ARBA" id="ARBA00023170"/>
    </source>
</evidence>
<keyword evidence="3" id="KW-0812">Transmembrane</keyword>
<dbReference type="EMBL" id="JAFEMO010000012">
    <property type="protein sequence ID" value="KAH7553874.1"/>
    <property type="molecule type" value="Genomic_DNA"/>
</dbReference>
<dbReference type="InterPro" id="IPR046956">
    <property type="entry name" value="RLP23-like"/>
</dbReference>
<keyword evidence="7" id="KW-0472">Membrane</keyword>
<feature type="chain" id="PRO_5045554995" description="Leucine-rich repeat-containing N-terminal plant-type domain-containing protein" evidence="10">
    <location>
        <begin position="28"/>
        <end position="391"/>
    </location>
</feature>
<dbReference type="Gene3D" id="3.80.10.10">
    <property type="entry name" value="Ribonuclease Inhibitor"/>
    <property type="match status" value="3"/>
</dbReference>
<dbReference type="PROSITE" id="PS51450">
    <property type="entry name" value="LRR"/>
    <property type="match status" value="1"/>
</dbReference>
<evidence type="ECO:0000256" key="3">
    <source>
        <dbReference type="ARBA" id="ARBA00022692"/>
    </source>
</evidence>
<name>A0ABQ8HBM1_9ROSI</name>
<dbReference type="Pfam" id="PF08263">
    <property type="entry name" value="LRRNT_2"/>
    <property type="match status" value="1"/>
</dbReference>
<keyword evidence="9" id="KW-0325">Glycoprotein</keyword>
<evidence type="ECO:0000256" key="10">
    <source>
        <dbReference type="SAM" id="SignalP"/>
    </source>
</evidence>
<dbReference type="PANTHER" id="PTHR48061:SF2">
    <property type="entry name" value="RECEPTOR LIKE PROTEIN 30-LIKE"/>
    <property type="match status" value="1"/>
</dbReference>
<evidence type="ECO:0000256" key="4">
    <source>
        <dbReference type="ARBA" id="ARBA00022729"/>
    </source>
</evidence>
<evidence type="ECO:0000256" key="5">
    <source>
        <dbReference type="ARBA" id="ARBA00022737"/>
    </source>
</evidence>
<keyword evidence="5" id="KW-0677">Repeat</keyword>
<keyword evidence="13" id="KW-1185">Reference proteome</keyword>
<accession>A0ABQ8HBM1</accession>
<evidence type="ECO:0000256" key="6">
    <source>
        <dbReference type="ARBA" id="ARBA00022989"/>
    </source>
</evidence>
<proteinExistence type="predicted"/>
<organism evidence="12 13">
    <name type="scientific">Xanthoceras sorbifolium</name>
    <dbReference type="NCBI Taxonomy" id="99658"/>
    <lineage>
        <taxon>Eukaryota</taxon>
        <taxon>Viridiplantae</taxon>
        <taxon>Streptophyta</taxon>
        <taxon>Embryophyta</taxon>
        <taxon>Tracheophyta</taxon>
        <taxon>Spermatophyta</taxon>
        <taxon>Magnoliopsida</taxon>
        <taxon>eudicotyledons</taxon>
        <taxon>Gunneridae</taxon>
        <taxon>Pentapetalae</taxon>
        <taxon>rosids</taxon>
        <taxon>malvids</taxon>
        <taxon>Sapindales</taxon>
        <taxon>Sapindaceae</taxon>
        <taxon>Xanthoceroideae</taxon>
        <taxon>Xanthoceras</taxon>
    </lineage>
</organism>
<dbReference type="Pfam" id="PF13855">
    <property type="entry name" value="LRR_8"/>
    <property type="match status" value="1"/>
</dbReference>
<keyword evidence="8" id="KW-0675">Receptor</keyword>
<keyword evidence="2" id="KW-0433">Leucine-rich repeat</keyword>
<evidence type="ECO:0000313" key="12">
    <source>
        <dbReference type="EMBL" id="KAH7553874.1"/>
    </source>
</evidence>
<feature type="signal peptide" evidence="10">
    <location>
        <begin position="1"/>
        <end position="27"/>
    </location>
</feature>
<dbReference type="InterPro" id="IPR032675">
    <property type="entry name" value="LRR_dom_sf"/>
</dbReference>
<keyword evidence="6" id="KW-1133">Transmembrane helix</keyword>
<evidence type="ECO:0000256" key="9">
    <source>
        <dbReference type="ARBA" id="ARBA00023180"/>
    </source>
</evidence>
<sequence>MRIQLQSWLLFIPFLAIFAINMVLVSGQCQSDQQSLLLQLKSSLKFDVNQSVHMVKWSQNTDCCNWSGIVCDVGGLVTGLNLSFESISGGIENSTGLFGLQYLQRLNLAFNSFNATQIPSRLANLTNLTYLNLSTAGFAGQIPVEISSMTRLVTLDLSTLSLLGSALLKLENPNLKELVQDLKELRELYLDGVNISAQGSEWCKALSSSLPNLQVLSLSSCFLSGPVHSSLADLHSLSVIHLDQNNLSSPVPDFMSGFSNLTSLRLSFCELTGVFPEKIFQVQTLETLDLSNNRLLEGSLPDLPENISLRTLMLPDTNFSGTLPDSIGNVKKLSRIELPRCNFSGPIPTSMSKLTELVYLDLSDNNFTGQIPSDDSDLQSSGRCGRLDCTV</sequence>
<gene>
    <name evidence="12" type="ORF">JRO89_XS12G0070700</name>
</gene>
<dbReference type="PANTHER" id="PTHR48061">
    <property type="entry name" value="LEUCINE-RICH REPEAT RECEPTOR PROTEIN KINASE EMS1-LIKE-RELATED"/>
    <property type="match status" value="1"/>
</dbReference>
<comment type="subcellular location">
    <subcellularLocation>
        <location evidence="1">Membrane</location>
        <topology evidence="1">Single-pass type I membrane protein</topology>
    </subcellularLocation>
</comment>
<comment type="caution">
    <text evidence="12">The sequence shown here is derived from an EMBL/GenBank/DDBJ whole genome shotgun (WGS) entry which is preliminary data.</text>
</comment>
<dbReference type="Proteomes" id="UP000827721">
    <property type="component" value="Unassembled WGS sequence"/>
</dbReference>
<evidence type="ECO:0000259" key="11">
    <source>
        <dbReference type="Pfam" id="PF08263"/>
    </source>
</evidence>
<feature type="domain" description="Leucine-rich repeat-containing N-terminal plant-type" evidence="11">
    <location>
        <begin position="32"/>
        <end position="72"/>
    </location>
</feature>
<dbReference type="InterPro" id="IPR013210">
    <property type="entry name" value="LRR_N_plant-typ"/>
</dbReference>
<dbReference type="SUPFAM" id="SSF52047">
    <property type="entry name" value="RNI-like"/>
    <property type="match status" value="1"/>
</dbReference>
<evidence type="ECO:0000256" key="1">
    <source>
        <dbReference type="ARBA" id="ARBA00004479"/>
    </source>
</evidence>
<evidence type="ECO:0000256" key="2">
    <source>
        <dbReference type="ARBA" id="ARBA00022614"/>
    </source>
</evidence>
<keyword evidence="4 10" id="KW-0732">Signal</keyword>
<evidence type="ECO:0000256" key="7">
    <source>
        <dbReference type="ARBA" id="ARBA00023136"/>
    </source>
</evidence>
<protein>
    <recommendedName>
        <fullName evidence="11">Leucine-rich repeat-containing N-terminal plant-type domain-containing protein</fullName>
    </recommendedName>
</protein>